<protein>
    <recommendedName>
        <fullName evidence="3">Ricin B lectin domain-containing protein</fullName>
    </recommendedName>
</protein>
<reference evidence="1" key="1">
    <citation type="submission" date="2022-07" db="EMBL/GenBank/DDBJ databases">
        <title>Tahibacter sp., a new gammaproteobacterium isolated from the silt sample collected at pig farm.</title>
        <authorList>
            <person name="Chen H."/>
        </authorList>
    </citation>
    <scope>NUCLEOTIDE SEQUENCE</scope>
    <source>
        <strain evidence="1">P2K</strain>
    </source>
</reference>
<comment type="caution">
    <text evidence="1">The sequence shown here is derived from an EMBL/GenBank/DDBJ whole genome shotgun (WGS) entry which is preliminary data.</text>
</comment>
<evidence type="ECO:0008006" key="3">
    <source>
        <dbReference type="Google" id="ProtNLM"/>
    </source>
</evidence>
<gene>
    <name evidence="1" type="ORF">NM961_00100</name>
</gene>
<name>A0ABT1QNQ2_9GAMM</name>
<organism evidence="1 2">
    <name type="scientific">Tahibacter harae</name>
    <dbReference type="NCBI Taxonomy" id="2963937"/>
    <lineage>
        <taxon>Bacteria</taxon>
        <taxon>Pseudomonadati</taxon>
        <taxon>Pseudomonadota</taxon>
        <taxon>Gammaproteobacteria</taxon>
        <taxon>Lysobacterales</taxon>
        <taxon>Rhodanobacteraceae</taxon>
        <taxon>Tahibacter</taxon>
    </lineage>
</organism>
<accession>A0ABT1QNQ2</accession>
<evidence type="ECO:0000313" key="1">
    <source>
        <dbReference type="EMBL" id="MCQ4163112.1"/>
    </source>
</evidence>
<dbReference type="RefSeq" id="WP_255910098.1">
    <property type="nucleotide sequence ID" value="NZ_JANFQO010000001.1"/>
</dbReference>
<dbReference type="Proteomes" id="UP001165498">
    <property type="component" value="Unassembled WGS sequence"/>
</dbReference>
<sequence>MGDNVYPYVGSDYINLISGTHDDNQVKCLGLSRVDHVSLVIDTFDAADAWQQWLVVRSQNAIALWHMDTGSKLVCAQDGTLSLRFGPGGPANVDEYAEDELWNMVAVSPPSHGIWDWVKATFTDLLVDMTRYYENGFAVRPLFDDNRNLNVLGNGPYPANSIVAAWDGWGGGDANEVWLPRLVAGQQ</sequence>
<dbReference type="EMBL" id="JANFQO010000001">
    <property type="protein sequence ID" value="MCQ4163112.1"/>
    <property type="molecule type" value="Genomic_DNA"/>
</dbReference>
<keyword evidence="2" id="KW-1185">Reference proteome</keyword>
<evidence type="ECO:0000313" key="2">
    <source>
        <dbReference type="Proteomes" id="UP001165498"/>
    </source>
</evidence>
<proteinExistence type="predicted"/>